<evidence type="ECO:0000313" key="2">
    <source>
        <dbReference type="EMBL" id="CRL02074.1"/>
    </source>
</evidence>
<reference evidence="2 3" key="1">
    <citation type="submission" date="2015-04" db="EMBL/GenBank/DDBJ databases">
        <authorList>
            <person name="Syromyatnikov M.Y."/>
            <person name="Popov V.N."/>
        </authorList>
    </citation>
    <scope>NUCLEOTIDE SEQUENCE [LARGE SCALE GENOMIC DNA]</scope>
</reference>
<name>A0A1J1IQQ5_9DIPT</name>
<proteinExistence type="predicted"/>
<dbReference type="AlphaFoldDB" id="A0A1J1IQQ5"/>
<feature type="chain" id="PRO_5013266836" evidence="1">
    <location>
        <begin position="18"/>
        <end position="85"/>
    </location>
</feature>
<evidence type="ECO:0000256" key="1">
    <source>
        <dbReference type="SAM" id="SignalP"/>
    </source>
</evidence>
<protein>
    <submittedName>
        <fullName evidence="2">CLUMA_CG015100, isoform A</fullName>
    </submittedName>
</protein>
<accession>A0A1J1IQQ5</accession>
<keyword evidence="3" id="KW-1185">Reference proteome</keyword>
<sequence length="85" mass="10073">MKLIFCFVVIFLVATDAQRWRRSSNGNNNNRITCPDTCDDDFDEVVCAYNGEDQRMFMGTCRMEQYNQCYGDNYEKINQNKCRMN</sequence>
<dbReference type="Proteomes" id="UP000183832">
    <property type="component" value="Unassembled WGS sequence"/>
</dbReference>
<keyword evidence="1" id="KW-0732">Signal</keyword>
<evidence type="ECO:0000313" key="3">
    <source>
        <dbReference type="Proteomes" id="UP000183832"/>
    </source>
</evidence>
<feature type="signal peptide" evidence="1">
    <location>
        <begin position="1"/>
        <end position="17"/>
    </location>
</feature>
<gene>
    <name evidence="2" type="ORF">CLUMA_CG015100</name>
</gene>
<dbReference type="EMBL" id="CVRI01000057">
    <property type="protein sequence ID" value="CRL02074.1"/>
    <property type="molecule type" value="Genomic_DNA"/>
</dbReference>
<dbReference type="OrthoDB" id="7789356at2759"/>
<organism evidence="2 3">
    <name type="scientific">Clunio marinus</name>
    <dbReference type="NCBI Taxonomy" id="568069"/>
    <lineage>
        <taxon>Eukaryota</taxon>
        <taxon>Metazoa</taxon>
        <taxon>Ecdysozoa</taxon>
        <taxon>Arthropoda</taxon>
        <taxon>Hexapoda</taxon>
        <taxon>Insecta</taxon>
        <taxon>Pterygota</taxon>
        <taxon>Neoptera</taxon>
        <taxon>Endopterygota</taxon>
        <taxon>Diptera</taxon>
        <taxon>Nematocera</taxon>
        <taxon>Chironomoidea</taxon>
        <taxon>Chironomidae</taxon>
        <taxon>Clunio</taxon>
    </lineage>
</organism>